<dbReference type="HOGENOM" id="CLU_859566_0_0_11"/>
<dbReference type="EMBL" id="CP001682">
    <property type="protein sequence ID" value="ACU94033.1"/>
    <property type="molecule type" value="Genomic_DNA"/>
</dbReference>
<dbReference type="AlphaFoldDB" id="C7MM93"/>
<dbReference type="Gene3D" id="3.30.565.10">
    <property type="entry name" value="Histidine kinase-like ATPase, C-terminal domain"/>
    <property type="match status" value="1"/>
</dbReference>
<evidence type="ECO:0000313" key="3">
    <source>
        <dbReference type="Proteomes" id="UP000000954"/>
    </source>
</evidence>
<dbReference type="RefSeq" id="WP_012802721.1">
    <property type="nucleotide sequence ID" value="NC_013170.1"/>
</dbReference>
<dbReference type="SUPFAM" id="SSF55874">
    <property type="entry name" value="ATPase domain of HSP90 chaperone/DNA topoisomerase II/histidine kinase"/>
    <property type="match status" value="1"/>
</dbReference>
<dbReference type="KEGG" id="ccu:Ccur_03060"/>
<dbReference type="InterPro" id="IPR003594">
    <property type="entry name" value="HATPase_dom"/>
</dbReference>
<evidence type="ECO:0000313" key="2">
    <source>
        <dbReference type="EMBL" id="ACU94033.1"/>
    </source>
</evidence>
<keyword evidence="2" id="KW-0808">Transferase</keyword>
<keyword evidence="2" id="KW-0418">Kinase</keyword>
<dbReference type="InterPro" id="IPR036890">
    <property type="entry name" value="HATPase_C_sf"/>
</dbReference>
<gene>
    <name evidence="2" type="ordered locus">Ccur_03060</name>
</gene>
<feature type="domain" description="Histidine kinase/HSP90-like ATPase" evidence="1">
    <location>
        <begin position="149"/>
        <end position="288"/>
    </location>
</feature>
<keyword evidence="3" id="KW-1185">Reference proteome</keyword>
<dbReference type="Proteomes" id="UP000000954">
    <property type="component" value="Chromosome"/>
</dbReference>
<accession>C7MM93</accession>
<dbReference type="Pfam" id="PF02518">
    <property type="entry name" value="HATPase_c"/>
    <property type="match status" value="1"/>
</dbReference>
<dbReference type="OrthoDB" id="3194831at2"/>
<dbReference type="eggNOG" id="COG1366">
    <property type="taxonomic scope" value="Bacteria"/>
</dbReference>
<dbReference type="SUPFAM" id="SSF52091">
    <property type="entry name" value="SpoIIaa-like"/>
    <property type="match status" value="1"/>
</dbReference>
<dbReference type="STRING" id="469378.Ccur_03060"/>
<protein>
    <submittedName>
        <fullName evidence="2">Histidine kinase</fullName>
    </submittedName>
</protein>
<dbReference type="GO" id="GO:0016301">
    <property type="term" value="F:kinase activity"/>
    <property type="evidence" value="ECO:0007669"/>
    <property type="project" value="UniProtKB-KW"/>
</dbReference>
<proteinExistence type="predicted"/>
<organism evidence="2 3">
    <name type="scientific">Cryptobacterium curtum (strain ATCC 700683 / DSM 15641 / CCUG 43107 / 12-3)</name>
    <dbReference type="NCBI Taxonomy" id="469378"/>
    <lineage>
        <taxon>Bacteria</taxon>
        <taxon>Bacillati</taxon>
        <taxon>Actinomycetota</taxon>
        <taxon>Coriobacteriia</taxon>
        <taxon>Eggerthellales</taxon>
        <taxon>Eggerthellaceae</taxon>
        <taxon>Cryptobacterium</taxon>
    </lineage>
</organism>
<reference evidence="2 3" key="1">
    <citation type="journal article" date="2009" name="Stand. Genomic Sci.">
        <title>Complete genome sequence of Cryptobacterium curtum type strain (12-3).</title>
        <authorList>
            <person name="Mavrommatis K."/>
            <person name="Pukall R."/>
            <person name="Rohde C."/>
            <person name="Chen F."/>
            <person name="Sims D."/>
            <person name="Brettin T."/>
            <person name="Kuske C."/>
            <person name="Detter J.C."/>
            <person name="Han C."/>
            <person name="Lapidus A."/>
            <person name="Copeland A."/>
            <person name="Glavina Del Rio T."/>
            <person name="Nolan M."/>
            <person name="Lucas S."/>
            <person name="Tice H."/>
            <person name="Cheng J.F."/>
            <person name="Bruce D."/>
            <person name="Goodwin L."/>
            <person name="Pitluck S."/>
            <person name="Ovchinnikova G."/>
            <person name="Pati A."/>
            <person name="Ivanova N."/>
            <person name="Chen A."/>
            <person name="Palaniappan K."/>
            <person name="Chain P."/>
            <person name="D'haeseleer P."/>
            <person name="Goker M."/>
            <person name="Bristow J."/>
            <person name="Eisen J.A."/>
            <person name="Markowitz V."/>
            <person name="Hugenholtz P."/>
            <person name="Rohde M."/>
            <person name="Klenk H.P."/>
            <person name="Kyrpides N.C."/>
        </authorList>
    </citation>
    <scope>NUCLEOTIDE SEQUENCE [LARGE SCALE GENOMIC DNA]</scope>
    <source>
        <strain evidence="3">ATCC 700683 / DSM 15641 / 12-3</strain>
    </source>
</reference>
<evidence type="ECO:0000259" key="1">
    <source>
        <dbReference type="Pfam" id="PF02518"/>
    </source>
</evidence>
<sequence>MTFKTVKVGTYEKSISDCPVKSLCKGRNLAIESSVKEVLFDLSGTDFFSISCTAALAEAIMAYQGRQQVSVSEPPGSVADYLSRMNFYSLARIEHNECFSRHEPHDRFIPLCELSYSNDPGKTADLMESMLKKNIADVDGSVTNLANYAFGEIMDNVLQHSETAVSGLAAAQYYPKLGYVELVVADAGQGIVASMADNISYSGMSSDELIEKAFEAEAGQYIGKTNFSDGKASMGMGLNIASKFTRALKGYLWVVSRDSAAVISSCGFKKIPGLFYPGTVVCMKLPLQSSAKILESEIFEGGRNEPLLWSIEEGGFHCKSDIIGDDHVLW</sequence>
<name>C7MM93_CRYCD</name>
<dbReference type="InterPro" id="IPR036513">
    <property type="entry name" value="STAS_dom_sf"/>
</dbReference>